<sequence length="325" mass="36267">MGIFCVIMYAMAAAHWVLTLRRTLNFFQKIVALDSEANSFIQEAIIGNYTVNFDDGLLSAIVPAQSISCAAAPLLTVNIICSNIIVLWRAYCFWPRKHISLRIISGLLVLSTLGMSCVSSYKDCHSHQKEVGLGTGAFTLNVFGDATIILTWVTNIWANSLVLIKMWQQRKSVAKDLYQGEMVTKTTKILVLVIELGVLYCILWSAMVVIVILDKWTDGYFATTKLGTTQWNLANIIKSGLIHLIGMYPTVLLIIVTLTQSYCERGTGHKTSIYLPSRVSLRRPDPSLIVDDDIEGNRDRHNWEIIPSVQFNTVPGHVLSATEKN</sequence>
<name>A0A0C3NUA3_PHLG1</name>
<feature type="transmembrane region" description="Helical" evidence="1">
    <location>
        <begin position="189"/>
        <end position="213"/>
    </location>
</feature>
<feature type="transmembrane region" description="Helical" evidence="1">
    <location>
        <begin position="233"/>
        <end position="256"/>
    </location>
</feature>
<evidence type="ECO:0000313" key="3">
    <source>
        <dbReference type="Proteomes" id="UP000053257"/>
    </source>
</evidence>
<organism evidence="2 3">
    <name type="scientific">Phlebiopsis gigantea (strain 11061_1 CR5-6)</name>
    <name type="common">White-rot fungus</name>
    <name type="synonym">Peniophora gigantea</name>
    <dbReference type="NCBI Taxonomy" id="745531"/>
    <lineage>
        <taxon>Eukaryota</taxon>
        <taxon>Fungi</taxon>
        <taxon>Dikarya</taxon>
        <taxon>Basidiomycota</taxon>
        <taxon>Agaricomycotina</taxon>
        <taxon>Agaricomycetes</taxon>
        <taxon>Polyporales</taxon>
        <taxon>Phanerochaetaceae</taxon>
        <taxon>Phlebiopsis</taxon>
    </lineage>
</organism>
<dbReference type="EMBL" id="KN840473">
    <property type="protein sequence ID" value="KIP08894.1"/>
    <property type="molecule type" value="Genomic_DNA"/>
</dbReference>
<evidence type="ECO:0008006" key="4">
    <source>
        <dbReference type="Google" id="ProtNLM"/>
    </source>
</evidence>
<dbReference type="AlphaFoldDB" id="A0A0C3NUA3"/>
<dbReference type="Proteomes" id="UP000053257">
    <property type="component" value="Unassembled WGS sequence"/>
</dbReference>
<gene>
    <name evidence="2" type="ORF">PHLGIDRAFT_358654</name>
</gene>
<keyword evidence="3" id="KW-1185">Reference proteome</keyword>
<keyword evidence="1" id="KW-0472">Membrane</keyword>
<feature type="transmembrane region" description="Helical" evidence="1">
    <location>
        <begin position="64"/>
        <end position="87"/>
    </location>
</feature>
<dbReference type="OrthoDB" id="3214103at2759"/>
<feature type="transmembrane region" description="Helical" evidence="1">
    <location>
        <begin position="99"/>
        <end position="121"/>
    </location>
</feature>
<evidence type="ECO:0000256" key="1">
    <source>
        <dbReference type="SAM" id="Phobius"/>
    </source>
</evidence>
<proteinExistence type="predicted"/>
<accession>A0A0C3NUA3</accession>
<keyword evidence="1" id="KW-1133">Transmembrane helix</keyword>
<evidence type="ECO:0000313" key="2">
    <source>
        <dbReference type="EMBL" id="KIP08894.1"/>
    </source>
</evidence>
<feature type="transmembrane region" description="Helical" evidence="1">
    <location>
        <begin position="148"/>
        <end position="168"/>
    </location>
</feature>
<protein>
    <recommendedName>
        <fullName evidence="4">G-protein coupled receptors family 1 profile domain-containing protein</fullName>
    </recommendedName>
</protein>
<keyword evidence="1" id="KW-0812">Transmembrane</keyword>
<dbReference type="HOGENOM" id="CLU_855584_0_0_1"/>
<reference evidence="2 3" key="1">
    <citation type="journal article" date="2014" name="PLoS Genet.">
        <title>Analysis of the Phlebiopsis gigantea genome, transcriptome and secretome provides insight into its pioneer colonization strategies of wood.</title>
        <authorList>
            <person name="Hori C."/>
            <person name="Ishida T."/>
            <person name="Igarashi K."/>
            <person name="Samejima M."/>
            <person name="Suzuki H."/>
            <person name="Master E."/>
            <person name="Ferreira P."/>
            <person name="Ruiz-Duenas F.J."/>
            <person name="Held B."/>
            <person name="Canessa P."/>
            <person name="Larrondo L.F."/>
            <person name="Schmoll M."/>
            <person name="Druzhinina I.S."/>
            <person name="Kubicek C.P."/>
            <person name="Gaskell J.A."/>
            <person name="Kersten P."/>
            <person name="St John F."/>
            <person name="Glasner J."/>
            <person name="Sabat G."/>
            <person name="Splinter BonDurant S."/>
            <person name="Syed K."/>
            <person name="Yadav J."/>
            <person name="Mgbeahuruike A.C."/>
            <person name="Kovalchuk A."/>
            <person name="Asiegbu F.O."/>
            <person name="Lackner G."/>
            <person name="Hoffmeister D."/>
            <person name="Rencoret J."/>
            <person name="Gutierrez A."/>
            <person name="Sun H."/>
            <person name="Lindquist E."/>
            <person name="Barry K."/>
            <person name="Riley R."/>
            <person name="Grigoriev I.V."/>
            <person name="Henrissat B."/>
            <person name="Kues U."/>
            <person name="Berka R.M."/>
            <person name="Martinez A.T."/>
            <person name="Covert S.F."/>
            <person name="Blanchette R.A."/>
            <person name="Cullen D."/>
        </authorList>
    </citation>
    <scope>NUCLEOTIDE SEQUENCE [LARGE SCALE GENOMIC DNA]</scope>
    <source>
        <strain evidence="2 3">11061_1 CR5-6</strain>
    </source>
</reference>